<dbReference type="KEGG" id="hhw:NCTC503_00053"/>
<proteinExistence type="predicted"/>
<dbReference type="Pfam" id="PF07441">
    <property type="entry name" value="BofA"/>
    <property type="match status" value="1"/>
</dbReference>
<dbReference type="Proteomes" id="UP000308489">
    <property type="component" value="Chromosome 1"/>
</dbReference>
<dbReference type="EMBL" id="LR590481">
    <property type="protein sequence ID" value="VTQ81711.1"/>
    <property type="molecule type" value="Genomic_DNA"/>
</dbReference>
<gene>
    <name evidence="2" type="primary">bofA</name>
    <name evidence="2" type="ORF">NCTC503_00053</name>
</gene>
<evidence type="ECO:0000313" key="3">
    <source>
        <dbReference type="Proteomes" id="UP000308489"/>
    </source>
</evidence>
<feature type="transmembrane region" description="Helical" evidence="1">
    <location>
        <begin position="55"/>
        <end position="80"/>
    </location>
</feature>
<keyword evidence="1" id="KW-0472">Membrane</keyword>
<evidence type="ECO:0000313" key="2">
    <source>
        <dbReference type="EMBL" id="VTQ81711.1"/>
    </source>
</evidence>
<reference evidence="2 3" key="1">
    <citation type="submission" date="2019-05" db="EMBL/GenBank/DDBJ databases">
        <authorList>
            <consortium name="Pathogen Informatics"/>
        </authorList>
    </citation>
    <scope>NUCLEOTIDE SEQUENCE [LARGE SCALE GENOMIC DNA]</scope>
    <source>
        <strain evidence="2 3">NCTC503</strain>
    </source>
</reference>
<keyword evidence="1" id="KW-0812">Transmembrane</keyword>
<name>A0A4U9QV84_HATHI</name>
<dbReference type="AlphaFoldDB" id="A0A4U9QV84"/>
<organism evidence="2 3">
    <name type="scientific">Hathewaya histolytica</name>
    <name type="common">Clostridium histolyticum</name>
    <dbReference type="NCBI Taxonomy" id="1498"/>
    <lineage>
        <taxon>Bacteria</taxon>
        <taxon>Bacillati</taxon>
        <taxon>Bacillota</taxon>
        <taxon>Clostridia</taxon>
        <taxon>Eubacteriales</taxon>
        <taxon>Clostridiaceae</taxon>
        <taxon>Hathewaya</taxon>
    </lineage>
</organism>
<keyword evidence="3" id="KW-1185">Reference proteome</keyword>
<dbReference type="OrthoDB" id="1699162at2"/>
<accession>A0A4U9QV84</accession>
<feature type="transmembrane region" description="Helical" evidence="1">
    <location>
        <begin position="31"/>
        <end position="49"/>
    </location>
</feature>
<dbReference type="NCBIfam" id="TIGR02862">
    <property type="entry name" value="spore_BofA"/>
    <property type="match status" value="1"/>
</dbReference>
<evidence type="ECO:0000256" key="1">
    <source>
        <dbReference type="SAM" id="Phobius"/>
    </source>
</evidence>
<sequence>MGNFIYLVIAILTLVLVVKLLAWPMKVLLRLLINGILGYVLLLLVNVFGKSIGVYIPTNALSCLIAGIFGVPGVLFLIIFNKFF</sequence>
<keyword evidence="1" id="KW-1133">Transmembrane helix</keyword>
<protein>
    <submittedName>
        <fullName evidence="2">Sigma-K factor processing regulatory protein BOFA</fullName>
    </submittedName>
</protein>
<feature type="transmembrane region" description="Helical" evidence="1">
    <location>
        <begin position="6"/>
        <end position="24"/>
    </location>
</feature>
<dbReference type="InterPro" id="IPR010001">
    <property type="entry name" value="BofA"/>
</dbReference>
<dbReference type="RefSeq" id="WP_138208913.1">
    <property type="nucleotide sequence ID" value="NZ_CBCRUQ010000025.1"/>
</dbReference>